<organism evidence="2 3">
    <name type="scientific">Mycena pura</name>
    <dbReference type="NCBI Taxonomy" id="153505"/>
    <lineage>
        <taxon>Eukaryota</taxon>
        <taxon>Fungi</taxon>
        <taxon>Dikarya</taxon>
        <taxon>Basidiomycota</taxon>
        <taxon>Agaricomycotina</taxon>
        <taxon>Agaricomycetes</taxon>
        <taxon>Agaricomycetidae</taxon>
        <taxon>Agaricales</taxon>
        <taxon>Marasmiineae</taxon>
        <taxon>Mycenaceae</taxon>
        <taxon>Mycena</taxon>
    </lineage>
</organism>
<feature type="compositionally biased region" description="Polar residues" evidence="1">
    <location>
        <begin position="1"/>
        <end position="14"/>
    </location>
</feature>
<accession>A0AAD6VMA7</accession>
<feature type="region of interest" description="Disordered" evidence="1">
    <location>
        <begin position="1"/>
        <end position="50"/>
    </location>
</feature>
<reference evidence="2" key="1">
    <citation type="submission" date="2023-03" db="EMBL/GenBank/DDBJ databases">
        <title>Massive genome expansion in bonnet fungi (Mycena s.s.) driven by repeated elements and novel gene families across ecological guilds.</title>
        <authorList>
            <consortium name="Lawrence Berkeley National Laboratory"/>
            <person name="Harder C.B."/>
            <person name="Miyauchi S."/>
            <person name="Viragh M."/>
            <person name="Kuo A."/>
            <person name="Thoen E."/>
            <person name="Andreopoulos B."/>
            <person name="Lu D."/>
            <person name="Skrede I."/>
            <person name="Drula E."/>
            <person name="Henrissat B."/>
            <person name="Morin E."/>
            <person name="Kohler A."/>
            <person name="Barry K."/>
            <person name="LaButti K."/>
            <person name="Morin E."/>
            <person name="Salamov A."/>
            <person name="Lipzen A."/>
            <person name="Mereny Z."/>
            <person name="Hegedus B."/>
            <person name="Baldrian P."/>
            <person name="Stursova M."/>
            <person name="Weitz H."/>
            <person name="Taylor A."/>
            <person name="Grigoriev I.V."/>
            <person name="Nagy L.G."/>
            <person name="Martin F."/>
            <person name="Kauserud H."/>
        </authorList>
    </citation>
    <scope>NUCLEOTIDE SEQUENCE</scope>
    <source>
        <strain evidence="2">9144</strain>
    </source>
</reference>
<name>A0AAD6VMA7_9AGAR</name>
<dbReference type="EMBL" id="JARJCW010000020">
    <property type="protein sequence ID" value="KAJ7213851.1"/>
    <property type="molecule type" value="Genomic_DNA"/>
</dbReference>
<keyword evidence="3" id="KW-1185">Reference proteome</keyword>
<dbReference type="AlphaFoldDB" id="A0AAD6VMA7"/>
<proteinExistence type="predicted"/>
<gene>
    <name evidence="2" type="ORF">GGX14DRAFT_563429</name>
</gene>
<dbReference type="Proteomes" id="UP001219525">
    <property type="component" value="Unassembled WGS sequence"/>
</dbReference>
<comment type="caution">
    <text evidence="2">The sequence shown here is derived from an EMBL/GenBank/DDBJ whole genome shotgun (WGS) entry which is preliminary data.</text>
</comment>
<sequence>MSSPDSPICPTQAQDGAARPDPVDSANPTDPAAAPSRGQPGPPIVPFKDRVIGVAKKTRGTLLSKPELKEHGEKILQGEATIYNPNEQPRVESG</sequence>
<evidence type="ECO:0000256" key="1">
    <source>
        <dbReference type="SAM" id="MobiDB-lite"/>
    </source>
</evidence>
<evidence type="ECO:0000313" key="2">
    <source>
        <dbReference type="EMBL" id="KAJ7213851.1"/>
    </source>
</evidence>
<protein>
    <submittedName>
        <fullName evidence="2">Uncharacterized protein</fullName>
    </submittedName>
</protein>
<evidence type="ECO:0000313" key="3">
    <source>
        <dbReference type="Proteomes" id="UP001219525"/>
    </source>
</evidence>